<feature type="domain" description="YutG/PgpA" evidence="3">
    <location>
        <begin position="7"/>
        <end position="155"/>
    </location>
</feature>
<dbReference type="RefSeq" id="WP_138578159.1">
    <property type="nucleotide sequence ID" value="NZ_CP040818.1"/>
</dbReference>
<dbReference type="InterPro" id="IPR007686">
    <property type="entry name" value="YutG/PgpA"/>
</dbReference>
<dbReference type="InterPro" id="IPR036681">
    <property type="entry name" value="PgpA-like_sf"/>
</dbReference>
<gene>
    <name evidence="4" type="ORF">FDP22_14555</name>
</gene>
<dbReference type="GO" id="GO:0006655">
    <property type="term" value="P:phosphatidylglycerol biosynthetic process"/>
    <property type="evidence" value="ECO:0007669"/>
    <property type="project" value="UniProtKB-UniPathway"/>
</dbReference>
<keyword evidence="1" id="KW-0443">Lipid metabolism</keyword>
<evidence type="ECO:0000313" key="4">
    <source>
        <dbReference type="EMBL" id="QDL92896.1"/>
    </source>
</evidence>
<keyword evidence="1 2" id="KW-0472">Membrane</keyword>
<comment type="function">
    <text evidence="1">Lipid phosphatase which dephosphorylates phosphatidylglycerophosphate (PGP) to phosphatidylglycerol (PG).</text>
</comment>
<keyword evidence="1" id="KW-0595">Phospholipid degradation</keyword>
<dbReference type="PANTHER" id="PTHR36305">
    <property type="entry name" value="PHOSPHATIDYLGLYCEROPHOSPHATASE A"/>
    <property type="match status" value="1"/>
</dbReference>
<comment type="catalytic activity">
    <reaction evidence="1">
        <text>a 1,2-diacyl-sn-glycero-3-phospho-(1'-sn-glycero-3'-phosphate) + H2O = a 1,2-diacyl-sn-glycero-3-phospho-(1'-sn-glycerol) + phosphate</text>
        <dbReference type="Rhea" id="RHEA:33751"/>
        <dbReference type="ChEBI" id="CHEBI:15377"/>
        <dbReference type="ChEBI" id="CHEBI:43474"/>
        <dbReference type="ChEBI" id="CHEBI:60110"/>
        <dbReference type="ChEBI" id="CHEBI:64716"/>
        <dbReference type="EC" id="3.1.3.27"/>
    </reaction>
</comment>
<dbReference type="InterPro" id="IPR026037">
    <property type="entry name" value="PgpA"/>
</dbReference>
<sequence length="164" mass="17786">MRPTRAIVTVCGVGFLPGAPGSWAALLAIPLANLLHVALGFPGFAAVTLVATLLGWWATVEETRGQDNTDPHFIVIDEVVGMWIALFPISAGLWWMGSDLMVFPWPAWVGGFLLFRFFDILKPPPVSWADRMHTPFGVMFDDVLAGLLSALITLLGAAVAHGWF</sequence>
<dbReference type="GO" id="GO:0009395">
    <property type="term" value="P:phospholipid catabolic process"/>
    <property type="evidence" value="ECO:0007669"/>
    <property type="project" value="UniProtKB-KW"/>
</dbReference>
<keyword evidence="1" id="KW-0442">Lipid degradation</keyword>
<dbReference type="SUPFAM" id="SSF101307">
    <property type="entry name" value="YutG-like"/>
    <property type="match status" value="1"/>
</dbReference>
<proteinExistence type="predicted"/>
<keyword evidence="1" id="KW-0460">Magnesium</keyword>
<feature type="transmembrane region" description="Helical" evidence="2">
    <location>
        <begin position="34"/>
        <end position="58"/>
    </location>
</feature>
<keyword evidence="1" id="KW-0479">Metal-binding</keyword>
<dbReference type="EC" id="3.1.3.27" evidence="1"/>
<keyword evidence="1" id="KW-0378">Hydrolase</keyword>
<evidence type="ECO:0000256" key="1">
    <source>
        <dbReference type="PIRNR" id="PIRNR006162"/>
    </source>
</evidence>
<evidence type="ECO:0000256" key="2">
    <source>
        <dbReference type="SAM" id="Phobius"/>
    </source>
</evidence>
<dbReference type="AlphaFoldDB" id="A0A5B8FVP9"/>
<keyword evidence="1" id="KW-1003">Cell membrane</keyword>
<keyword evidence="1 2" id="KW-0812">Transmembrane</keyword>
<reference evidence="4 5" key="1">
    <citation type="submission" date="2019-06" db="EMBL/GenBank/DDBJ databases">
        <title>Genome sequence of Rhodobacteraceae bacterium D4M1.</title>
        <authorList>
            <person name="Cao J."/>
        </authorList>
    </citation>
    <scope>NUCLEOTIDE SEQUENCE [LARGE SCALE GENOMIC DNA]</scope>
    <source>
        <strain evidence="4 5">D4M1</strain>
    </source>
</reference>
<protein>
    <recommendedName>
        <fullName evidence="1">Phosphatidylglycerophosphatase A</fullName>
        <ecNumber evidence="1">3.1.3.27</ecNumber>
    </recommendedName>
    <alternativeName>
        <fullName evidence="1">Phosphatidylglycerolphosphate phosphatase A</fullName>
    </alternativeName>
</protein>
<dbReference type="UniPathway" id="UPA00084">
    <property type="reaction ID" value="UER00504"/>
</dbReference>
<dbReference type="GO" id="GO:0005886">
    <property type="term" value="C:plasma membrane"/>
    <property type="evidence" value="ECO:0007669"/>
    <property type="project" value="UniProtKB-SubCell"/>
</dbReference>
<dbReference type="KEGG" id="ppru:FDP22_14555"/>
<dbReference type="Proteomes" id="UP000305888">
    <property type="component" value="Chromosome"/>
</dbReference>
<comment type="cofactor">
    <cofactor evidence="1">
        <name>Mg(2+)</name>
        <dbReference type="ChEBI" id="CHEBI:18420"/>
    </cofactor>
</comment>
<dbReference type="PIRSF" id="PIRSF006162">
    <property type="entry name" value="PgpA"/>
    <property type="match status" value="1"/>
</dbReference>
<accession>A0A5B8FVP9</accession>
<keyword evidence="1" id="KW-1208">Phospholipid metabolism</keyword>
<keyword evidence="1" id="KW-0997">Cell inner membrane</keyword>
<dbReference type="CDD" id="cd06971">
    <property type="entry name" value="PgpA"/>
    <property type="match status" value="1"/>
</dbReference>
<dbReference type="Pfam" id="PF04608">
    <property type="entry name" value="PgpA"/>
    <property type="match status" value="1"/>
</dbReference>
<feature type="transmembrane region" description="Helical" evidence="2">
    <location>
        <begin position="79"/>
        <end position="97"/>
    </location>
</feature>
<keyword evidence="2" id="KW-1133">Transmembrane helix</keyword>
<comment type="subcellular location">
    <subcellularLocation>
        <location evidence="1">Cell inner membrane</location>
        <topology evidence="1">Multi-pass membrane protein</topology>
    </subcellularLocation>
</comment>
<dbReference type="PANTHER" id="PTHR36305:SF1">
    <property type="entry name" value="PHOSPHATIDYLGLYCEROPHOSPHATASE A"/>
    <property type="match status" value="1"/>
</dbReference>
<evidence type="ECO:0000313" key="5">
    <source>
        <dbReference type="Proteomes" id="UP000305888"/>
    </source>
</evidence>
<organism evidence="4 5">
    <name type="scientific">Paroceanicella profunda</name>
    <dbReference type="NCBI Taxonomy" id="2579971"/>
    <lineage>
        <taxon>Bacteria</taxon>
        <taxon>Pseudomonadati</taxon>
        <taxon>Pseudomonadota</taxon>
        <taxon>Alphaproteobacteria</taxon>
        <taxon>Rhodobacterales</taxon>
        <taxon>Paracoccaceae</taxon>
        <taxon>Paroceanicella</taxon>
    </lineage>
</organism>
<dbReference type="GO" id="GO:0046872">
    <property type="term" value="F:metal ion binding"/>
    <property type="evidence" value="ECO:0007669"/>
    <property type="project" value="UniProtKB-KW"/>
</dbReference>
<comment type="pathway">
    <text evidence="1">Phospholipid metabolism; phosphatidylglycerol biosynthesis; phosphatidylglycerol from CDP-diacylglycerol: step 2/2.</text>
</comment>
<name>A0A5B8FVP9_9RHOB</name>
<dbReference type="OrthoDB" id="9804091at2"/>
<feature type="transmembrane region" description="Helical" evidence="2">
    <location>
        <begin position="142"/>
        <end position="163"/>
    </location>
</feature>
<dbReference type="GO" id="GO:0008962">
    <property type="term" value="F:phosphatidylglycerophosphatase activity"/>
    <property type="evidence" value="ECO:0007669"/>
    <property type="project" value="UniProtKB-EC"/>
</dbReference>
<dbReference type="EMBL" id="CP040818">
    <property type="protein sequence ID" value="QDL92896.1"/>
    <property type="molecule type" value="Genomic_DNA"/>
</dbReference>
<keyword evidence="5" id="KW-1185">Reference proteome</keyword>
<evidence type="ECO:0000259" key="3">
    <source>
        <dbReference type="Pfam" id="PF04608"/>
    </source>
</evidence>